<dbReference type="Pfam" id="PF00931">
    <property type="entry name" value="NB-ARC"/>
    <property type="match status" value="1"/>
</dbReference>
<dbReference type="InterPro" id="IPR044974">
    <property type="entry name" value="Disease_R_plants"/>
</dbReference>
<dbReference type="InterPro" id="IPR027417">
    <property type="entry name" value="P-loop_NTPase"/>
</dbReference>
<comment type="caution">
    <text evidence="11">The sequence shown here is derived from an EMBL/GenBank/DDBJ whole genome shotgun (WGS) entry which is preliminary data.</text>
</comment>
<evidence type="ECO:0000259" key="9">
    <source>
        <dbReference type="Pfam" id="PF23559"/>
    </source>
</evidence>
<feature type="domain" description="Disease resistance R13L4/SHOC-2-like LRR" evidence="10">
    <location>
        <begin position="544"/>
        <end position="878"/>
    </location>
</feature>
<dbReference type="PRINTS" id="PR00364">
    <property type="entry name" value="DISEASERSIST"/>
</dbReference>
<evidence type="ECO:0000256" key="5">
    <source>
        <dbReference type="ARBA" id="ARBA00022821"/>
    </source>
</evidence>
<evidence type="ECO:0000256" key="6">
    <source>
        <dbReference type="ARBA" id="ARBA00023054"/>
    </source>
</evidence>
<gene>
    <name evidence="11" type="ORF">QYE76_019177</name>
</gene>
<organism evidence="11 12">
    <name type="scientific">Lolium multiflorum</name>
    <name type="common">Italian ryegrass</name>
    <name type="synonym">Lolium perenne subsp. multiflorum</name>
    <dbReference type="NCBI Taxonomy" id="4521"/>
    <lineage>
        <taxon>Eukaryota</taxon>
        <taxon>Viridiplantae</taxon>
        <taxon>Streptophyta</taxon>
        <taxon>Embryophyta</taxon>
        <taxon>Tracheophyta</taxon>
        <taxon>Spermatophyta</taxon>
        <taxon>Magnoliopsida</taxon>
        <taxon>Liliopsida</taxon>
        <taxon>Poales</taxon>
        <taxon>Poaceae</taxon>
        <taxon>BOP clade</taxon>
        <taxon>Pooideae</taxon>
        <taxon>Poodae</taxon>
        <taxon>Poeae</taxon>
        <taxon>Poeae Chloroplast Group 2 (Poeae type)</taxon>
        <taxon>Loliodinae</taxon>
        <taxon>Loliinae</taxon>
        <taxon>Lolium</taxon>
    </lineage>
</organism>
<evidence type="ECO:0000313" key="11">
    <source>
        <dbReference type="EMBL" id="KAK1613660.1"/>
    </source>
</evidence>
<feature type="domain" description="Disease resistance N-terminal" evidence="8">
    <location>
        <begin position="25"/>
        <end position="98"/>
    </location>
</feature>
<dbReference type="SUPFAM" id="SSF52058">
    <property type="entry name" value="L domain-like"/>
    <property type="match status" value="1"/>
</dbReference>
<dbReference type="GO" id="GO:0009626">
    <property type="term" value="P:plant-type hypersensitive response"/>
    <property type="evidence" value="ECO:0007669"/>
    <property type="project" value="UniProtKB-ARBA"/>
</dbReference>
<sequence length="901" mass="101607">MAEAILSAVTKIGIVTSNKTLMIVEDQLAKKVNGLAELPVKLKMIEKELKMLRAVIQDLGAIYLSDNVIMEWIAGVRNLAYHVEDVIDKYSYEALKVSEDANLYRYALGGSRHIMAFTRIVDEVVGIEMEIRQVKEYQKYWSNRVPIYRAPGGGSFPEFVSDEDLVGIDENRSKLTEWLSTNEKECTVIAISGMGGLGKTTLVQTVYDREKANFPGAHAWLVVSQSYDVLDLLVRLLAEIGHAPPAGAKPDVFELTKAIQKTLEDRKCLIVLDDMWDKEAYTEMCSSFQGIQGSRVIITTRKEDVAALAHKGRRMKLQPLGKDESFKLFCSRTFHNKSPGRKCPPELQTVAAAIAERCNGLPLAIVACGGLLSTKQPTEHAWYQMYNQLRSELGKNTHVQAILHLSYHDLPGALRNCFLYCTLFPEDYPMSRETLVRMWVAEGFVIKKDYNTAEEVAEENLMELIGRNMLEVVERDELSRVTTCKMHDVVRVLALDIAKEERFGSANDEGEMMFMDREVRRFSTCGWKTESIWSASAGVEFPRLRTVMSIASSTSMISSILNGSNYLTVLELQDSAISQLPASIGNLLSLRYIGLRRTNIQALPDSIEKLSNLETLDAKQTRIEKLPPGIVKVEKLRHLFADRFADEKQTDFRYFVGVEAPKMISNCQDLQTLETVSASKELSQQLREMTKLQTVWIDNINASNCEELFDALSHMPLLSSVLLSASDEKETLSLEAFKPISTRFHRLIIRGSWARGILKCPIFHGHARSLKYLALSWCSLGTEGPLQLLPFQLPALTYLSLNRVSSAAILILSAGCLAQLKTLVLKNMPNVKQLVIQDNAIPSIDGIYIKSLPEMNKVPHRIEYLGSLKKLWLLDLHKDFKADWNLNQMHNELKHVRELRL</sequence>
<dbReference type="Gene3D" id="1.10.8.430">
    <property type="entry name" value="Helical domain of apoptotic protease-activating factors"/>
    <property type="match status" value="1"/>
</dbReference>
<feature type="domain" description="Disease resistance protein winged helix" evidence="9">
    <location>
        <begin position="423"/>
        <end position="494"/>
    </location>
</feature>
<dbReference type="Pfam" id="PF23559">
    <property type="entry name" value="WHD_DRP"/>
    <property type="match status" value="1"/>
</dbReference>
<feature type="domain" description="NB-ARC" evidence="7">
    <location>
        <begin position="172"/>
        <end position="337"/>
    </location>
</feature>
<dbReference type="InterPro" id="IPR036388">
    <property type="entry name" value="WH-like_DNA-bd_sf"/>
</dbReference>
<evidence type="ECO:0000256" key="1">
    <source>
        <dbReference type="ARBA" id="ARBA00008894"/>
    </source>
</evidence>
<dbReference type="Proteomes" id="UP001231189">
    <property type="component" value="Unassembled WGS sequence"/>
</dbReference>
<protein>
    <submittedName>
        <fullName evidence="11">Uncharacterized protein</fullName>
    </submittedName>
</protein>
<evidence type="ECO:0000313" key="12">
    <source>
        <dbReference type="Proteomes" id="UP001231189"/>
    </source>
</evidence>
<dbReference type="InterPro" id="IPR041118">
    <property type="entry name" value="Rx_N"/>
</dbReference>
<keyword evidence="12" id="KW-1185">Reference proteome</keyword>
<evidence type="ECO:0000259" key="7">
    <source>
        <dbReference type="Pfam" id="PF00931"/>
    </source>
</evidence>
<keyword evidence="4" id="KW-0547">Nucleotide-binding</keyword>
<dbReference type="PANTHER" id="PTHR23155:SF1216">
    <property type="entry name" value="OS04G0219600 PROTEIN"/>
    <property type="match status" value="1"/>
</dbReference>
<proteinExistence type="inferred from homology"/>
<dbReference type="FunFam" id="1.10.10.10:FF:000322">
    <property type="entry name" value="Probable disease resistance protein At1g63360"/>
    <property type="match status" value="1"/>
</dbReference>
<dbReference type="GO" id="GO:0043531">
    <property type="term" value="F:ADP binding"/>
    <property type="evidence" value="ECO:0007669"/>
    <property type="project" value="InterPro"/>
</dbReference>
<dbReference type="Gene3D" id="3.40.50.300">
    <property type="entry name" value="P-loop containing nucleotide triphosphate hydrolases"/>
    <property type="match status" value="1"/>
</dbReference>
<keyword evidence="3" id="KW-0677">Repeat</keyword>
<dbReference type="Gene3D" id="1.10.10.10">
    <property type="entry name" value="Winged helix-like DNA-binding domain superfamily/Winged helix DNA-binding domain"/>
    <property type="match status" value="1"/>
</dbReference>
<keyword evidence="5" id="KW-0611">Plant defense</keyword>
<evidence type="ECO:0000259" key="10">
    <source>
        <dbReference type="Pfam" id="PF23598"/>
    </source>
</evidence>
<dbReference type="Gene3D" id="3.80.10.10">
    <property type="entry name" value="Ribonuclease Inhibitor"/>
    <property type="match status" value="1"/>
</dbReference>
<keyword evidence="2" id="KW-0433">Leucine-rich repeat</keyword>
<dbReference type="EMBL" id="JAUUTY010000006">
    <property type="protein sequence ID" value="KAK1613660.1"/>
    <property type="molecule type" value="Genomic_DNA"/>
</dbReference>
<dbReference type="InterPro" id="IPR055414">
    <property type="entry name" value="LRR_R13L4/SHOC2-like"/>
</dbReference>
<comment type="similarity">
    <text evidence="1">Belongs to the disease resistance NB-LRR family.</text>
</comment>
<dbReference type="InterPro" id="IPR058922">
    <property type="entry name" value="WHD_DRP"/>
</dbReference>
<dbReference type="Pfam" id="PF23598">
    <property type="entry name" value="LRR_14"/>
    <property type="match status" value="1"/>
</dbReference>
<evidence type="ECO:0000256" key="3">
    <source>
        <dbReference type="ARBA" id="ARBA00022737"/>
    </source>
</evidence>
<dbReference type="InterPro" id="IPR002182">
    <property type="entry name" value="NB-ARC"/>
</dbReference>
<dbReference type="Pfam" id="PF18052">
    <property type="entry name" value="Rx_N"/>
    <property type="match status" value="1"/>
</dbReference>
<dbReference type="PANTHER" id="PTHR23155">
    <property type="entry name" value="DISEASE RESISTANCE PROTEIN RP"/>
    <property type="match status" value="1"/>
</dbReference>
<evidence type="ECO:0000256" key="4">
    <source>
        <dbReference type="ARBA" id="ARBA00022741"/>
    </source>
</evidence>
<reference evidence="11" key="1">
    <citation type="submission" date="2023-07" db="EMBL/GenBank/DDBJ databases">
        <title>A chromosome-level genome assembly of Lolium multiflorum.</title>
        <authorList>
            <person name="Chen Y."/>
            <person name="Copetti D."/>
            <person name="Kolliker R."/>
            <person name="Studer B."/>
        </authorList>
    </citation>
    <scope>NUCLEOTIDE SEQUENCE</scope>
    <source>
        <strain evidence="11">02402/16</strain>
        <tissue evidence="11">Leaf</tissue>
    </source>
</reference>
<dbReference type="InterPro" id="IPR042197">
    <property type="entry name" value="Apaf_helical"/>
</dbReference>
<evidence type="ECO:0000259" key="8">
    <source>
        <dbReference type="Pfam" id="PF18052"/>
    </source>
</evidence>
<dbReference type="GO" id="GO:0002758">
    <property type="term" value="P:innate immune response-activating signaling pathway"/>
    <property type="evidence" value="ECO:0007669"/>
    <property type="project" value="UniProtKB-ARBA"/>
</dbReference>
<dbReference type="FunFam" id="3.40.50.300:FF:001091">
    <property type="entry name" value="Probable disease resistance protein At1g61300"/>
    <property type="match status" value="1"/>
</dbReference>
<dbReference type="Gene3D" id="1.20.5.4130">
    <property type="match status" value="1"/>
</dbReference>
<evidence type="ECO:0000256" key="2">
    <source>
        <dbReference type="ARBA" id="ARBA00022614"/>
    </source>
</evidence>
<accession>A0AAD8R414</accession>
<name>A0AAD8R414_LOLMU</name>
<dbReference type="InterPro" id="IPR032675">
    <property type="entry name" value="LRR_dom_sf"/>
</dbReference>
<dbReference type="SUPFAM" id="SSF52540">
    <property type="entry name" value="P-loop containing nucleoside triphosphate hydrolases"/>
    <property type="match status" value="1"/>
</dbReference>
<dbReference type="GO" id="GO:0042742">
    <property type="term" value="P:defense response to bacterium"/>
    <property type="evidence" value="ECO:0007669"/>
    <property type="project" value="UniProtKB-ARBA"/>
</dbReference>
<keyword evidence="6" id="KW-0175">Coiled coil</keyword>
<dbReference type="AlphaFoldDB" id="A0AAD8R414"/>